<keyword evidence="6" id="KW-1185">Reference proteome</keyword>
<evidence type="ECO:0000256" key="3">
    <source>
        <dbReference type="SAM" id="MobiDB-lite"/>
    </source>
</evidence>
<proteinExistence type="predicted"/>
<dbReference type="PANTHER" id="PTHR43877:SF1">
    <property type="entry name" value="ACETYLTRANSFERASE"/>
    <property type="match status" value="1"/>
</dbReference>
<dbReference type="RefSeq" id="WP_055111235.1">
    <property type="nucleotide sequence ID" value="NZ_CXWA01000006.1"/>
</dbReference>
<reference evidence="6" key="1">
    <citation type="submission" date="2015-07" db="EMBL/GenBank/DDBJ databases">
        <authorList>
            <person name="Rodrigo-Torres Lidia"/>
            <person name="Arahal R.David."/>
        </authorList>
    </citation>
    <scope>NUCLEOTIDE SEQUENCE [LARGE SCALE GENOMIC DNA]</scope>
    <source>
        <strain evidence="6">CECT 5096</strain>
    </source>
</reference>
<sequence>MPFRIRGTTAADAAAVSALLAQSYSVLLAEAYDEETLRRALPLITDAQPNLLTSGTYYAAEFRDGQIVGAGGWTKHSPTGRNETASNGNIRHFGTDPDHTGKGIGRALMERCLEEAAAAGLQELNCYSTLNGEAFYQACGFKTVEPFPIDLPGGVIFPAVRMTRTL</sequence>
<dbReference type="AlphaFoldDB" id="A0A0M6ZQ66"/>
<dbReference type="GeneID" id="97670734"/>
<feature type="domain" description="N-acetyltransferase" evidence="4">
    <location>
        <begin position="3"/>
        <end position="166"/>
    </location>
</feature>
<dbReference type="Proteomes" id="UP000049983">
    <property type="component" value="Unassembled WGS sequence"/>
</dbReference>
<dbReference type="CDD" id="cd04301">
    <property type="entry name" value="NAT_SF"/>
    <property type="match status" value="1"/>
</dbReference>
<dbReference type="GO" id="GO:0016747">
    <property type="term" value="F:acyltransferase activity, transferring groups other than amino-acyl groups"/>
    <property type="evidence" value="ECO:0007669"/>
    <property type="project" value="InterPro"/>
</dbReference>
<dbReference type="STRING" id="311410.LA5095_00247"/>
<evidence type="ECO:0000259" key="4">
    <source>
        <dbReference type="PROSITE" id="PS51186"/>
    </source>
</evidence>
<keyword evidence="1 5" id="KW-0808">Transferase</keyword>
<dbReference type="InterPro" id="IPR050832">
    <property type="entry name" value="Bact_Acetyltransf"/>
</dbReference>
<evidence type="ECO:0000313" key="6">
    <source>
        <dbReference type="Proteomes" id="UP000049983"/>
    </source>
</evidence>
<organism evidence="5 6">
    <name type="scientific">Roseibium album</name>
    <dbReference type="NCBI Taxonomy" id="311410"/>
    <lineage>
        <taxon>Bacteria</taxon>
        <taxon>Pseudomonadati</taxon>
        <taxon>Pseudomonadota</taxon>
        <taxon>Alphaproteobacteria</taxon>
        <taxon>Hyphomicrobiales</taxon>
        <taxon>Stappiaceae</taxon>
        <taxon>Roseibium</taxon>
    </lineage>
</organism>
<feature type="region of interest" description="Disordered" evidence="3">
    <location>
        <begin position="73"/>
        <end position="98"/>
    </location>
</feature>
<protein>
    <submittedName>
        <fullName evidence="5">Acetyltransferase</fullName>
    </submittedName>
</protein>
<name>A0A0M6ZQ66_9HYPH</name>
<keyword evidence="2" id="KW-0012">Acyltransferase</keyword>
<accession>A0A0M6ZQ66</accession>
<dbReference type="PROSITE" id="PS51186">
    <property type="entry name" value="GNAT"/>
    <property type="match status" value="1"/>
</dbReference>
<dbReference type="Gene3D" id="3.40.630.30">
    <property type="match status" value="1"/>
</dbReference>
<gene>
    <name evidence="5" type="ORF">LA5096_03388</name>
</gene>
<dbReference type="OrthoDB" id="118465at2"/>
<dbReference type="SUPFAM" id="SSF55729">
    <property type="entry name" value="Acyl-CoA N-acyltransferases (Nat)"/>
    <property type="match status" value="1"/>
</dbReference>
<feature type="compositionally biased region" description="Polar residues" evidence="3">
    <location>
        <begin position="76"/>
        <end position="89"/>
    </location>
</feature>
<evidence type="ECO:0000256" key="1">
    <source>
        <dbReference type="ARBA" id="ARBA00022679"/>
    </source>
</evidence>
<evidence type="ECO:0000256" key="2">
    <source>
        <dbReference type="ARBA" id="ARBA00023315"/>
    </source>
</evidence>
<dbReference type="InterPro" id="IPR000182">
    <property type="entry name" value="GNAT_dom"/>
</dbReference>
<dbReference type="InterPro" id="IPR016181">
    <property type="entry name" value="Acyl_CoA_acyltransferase"/>
</dbReference>
<dbReference type="Pfam" id="PF13508">
    <property type="entry name" value="Acetyltransf_7"/>
    <property type="match status" value="1"/>
</dbReference>
<dbReference type="EMBL" id="CXWC01000011">
    <property type="protein sequence ID" value="CTQ72794.1"/>
    <property type="molecule type" value="Genomic_DNA"/>
</dbReference>
<dbReference type="PANTHER" id="PTHR43877">
    <property type="entry name" value="AMINOALKYLPHOSPHONATE N-ACETYLTRANSFERASE-RELATED-RELATED"/>
    <property type="match status" value="1"/>
</dbReference>
<evidence type="ECO:0000313" key="5">
    <source>
        <dbReference type="EMBL" id="CTQ72794.1"/>
    </source>
</evidence>